<dbReference type="Gene3D" id="1.10.510.10">
    <property type="entry name" value="Transferase(Phosphotransferase) domain 1"/>
    <property type="match status" value="1"/>
</dbReference>
<dbReference type="PROSITE" id="PS50011">
    <property type="entry name" value="PROTEIN_KINASE_DOM"/>
    <property type="match status" value="1"/>
</dbReference>
<keyword evidence="2 5" id="KW-0547">Nucleotide-binding</keyword>
<accession>A0ABY7NYZ6</accession>
<dbReference type="Proteomes" id="UP001212326">
    <property type="component" value="Chromosome"/>
</dbReference>
<dbReference type="CDD" id="cd14014">
    <property type="entry name" value="STKc_PknB_like"/>
    <property type="match status" value="1"/>
</dbReference>
<dbReference type="Gene3D" id="3.30.200.20">
    <property type="entry name" value="Phosphorylase Kinase, domain 1"/>
    <property type="match status" value="1"/>
</dbReference>
<evidence type="ECO:0000256" key="5">
    <source>
        <dbReference type="PROSITE-ProRule" id="PRU10141"/>
    </source>
</evidence>
<dbReference type="SMART" id="SM00220">
    <property type="entry name" value="S_TKc"/>
    <property type="match status" value="1"/>
</dbReference>
<dbReference type="Pfam" id="PF13360">
    <property type="entry name" value="PQQ_2"/>
    <property type="match status" value="2"/>
</dbReference>
<gene>
    <name evidence="7" type="ORF">O1G22_11830</name>
</gene>
<dbReference type="InterPro" id="IPR008271">
    <property type="entry name" value="Ser/Thr_kinase_AS"/>
</dbReference>
<dbReference type="SUPFAM" id="SSF56112">
    <property type="entry name" value="Protein kinase-like (PK-like)"/>
    <property type="match status" value="1"/>
</dbReference>
<dbReference type="Pfam" id="PF00069">
    <property type="entry name" value="Pkinase"/>
    <property type="match status" value="1"/>
</dbReference>
<dbReference type="PANTHER" id="PTHR43289">
    <property type="entry name" value="MITOGEN-ACTIVATED PROTEIN KINASE KINASE KINASE 20-RELATED"/>
    <property type="match status" value="1"/>
</dbReference>
<organism evidence="7 8">
    <name type="scientific">Streptomyces camelliae</name>
    <dbReference type="NCBI Taxonomy" id="3004093"/>
    <lineage>
        <taxon>Bacteria</taxon>
        <taxon>Bacillati</taxon>
        <taxon>Actinomycetota</taxon>
        <taxon>Actinomycetes</taxon>
        <taxon>Kitasatosporales</taxon>
        <taxon>Streptomycetaceae</taxon>
        <taxon>Streptomyces</taxon>
    </lineage>
</organism>
<keyword evidence="4 5" id="KW-0067">ATP-binding</keyword>
<evidence type="ECO:0000313" key="7">
    <source>
        <dbReference type="EMBL" id="WBO63466.1"/>
    </source>
</evidence>
<sequence>MRPLGTGDPIRLGPYRLLGVLGEGGMGKVYVGQDHAGVVAAVKVLRPELAHDTGLAQRFVREALAAQAVRSPGVAAVLGAQTEGGRLWIATEFLAGPTLDQIVERQGPLDDTGLRAMAASVARTLRDIHAAGFVHRDLKPPNIVLTTDGPRVIDFGIARPEHGLTLTTTGQIPVTPGYGAPEQVLGHRVTAAADVFSLGAVLVYAATGHRAFEGTHVAAVQYEVVHGEPRWHGLSPEQHALIAPCLAKDAAGRPSPEQIAAAFAPPKKADAVWKRGPVADAIKEREREIRNFTAPLLPTAETGTGPSRRGLLTGFTAGGAVLAAGGTATGWWLLRGSKGDRRRTDPFSYPPAVKTPAARLLSADQGDFIVGGSPKPLWNVPYATDPKSPAPLPVRDVVIVGNPTAGVMALNVVDGRRRWSAPAMDRTSHFLSLSDRLVVAADKHGTLHTFVPSTGEPRWTVAADADMLLAVDADAIYLLTKDHRLRAVGRSDARIHWTAQLPDDFSDTILPRSVADQGRLVLTTTAGHAMAVNAKNGRTEWTARNLAKERYLFPAARNGMVYLNGTTFSARRISDGKQLWTHQKKAYYDQSNEEWSRPAVYGDVVYSVACDSEGYGFPIGLDTRSGKQRWEAGIAVGSNDYPILMQGNGVWFMDPGGDPTVTTTGAENGAREVWSYELTGADKDEVSFAAGGNRVFVSNGHTLYALPVF</sequence>
<feature type="binding site" evidence="5">
    <location>
        <position position="43"/>
    </location>
    <ligand>
        <name>ATP</name>
        <dbReference type="ChEBI" id="CHEBI:30616"/>
    </ligand>
</feature>
<evidence type="ECO:0000259" key="6">
    <source>
        <dbReference type="PROSITE" id="PS50011"/>
    </source>
</evidence>
<evidence type="ECO:0000256" key="4">
    <source>
        <dbReference type="ARBA" id="ARBA00022840"/>
    </source>
</evidence>
<keyword evidence="3 7" id="KW-0418">Kinase</keyword>
<dbReference type="GO" id="GO:0016301">
    <property type="term" value="F:kinase activity"/>
    <property type="evidence" value="ECO:0007669"/>
    <property type="project" value="UniProtKB-KW"/>
</dbReference>
<protein>
    <submittedName>
        <fullName evidence="7">Serine/threonine-protein kinase</fullName>
    </submittedName>
</protein>
<dbReference type="PANTHER" id="PTHR43289:SF34">
    <property type="entry name" value="SERINE_THREONINE-PROTEIN KINASE YBDM-RELATED"/>
    <property type="match status" value="1"/>
</dbReference>
<dbReference type="PROSITE" id="PS00108">
    <property type="entry name" value="PROTEIN_KINASE_ST"/>
    <property type="match status" value="1"/>
</dbReference>
<proteinExistence type="predicted"/>
<dbReference type="InterPro" id="IPR018391">
    <property type="entry name" value="PQQ_b-propeller_rpt"/>
</dbReference>
<evidence type="ECO:0000256" key="2">
    <source>
        <dbReference type="ARBA" id="ARBA00022741"/>
    </source>
</evidence>
<dbReference type="InterPro" id="IPR002372">
    <property type="entry name" value="PQQ_rpt_dom"/>
</dbReference>
<dbReference type="SMART" id="SM00564">
    <property type="entry name" value="PQQ"/>
    <property type="match status" value="5"/>
</dbReference>
<keyword evidence="1" id="KW-0808">Transferase</keyword>
<dbReference type="Gene3D" id="2.130.10.10">
    <property type="entry name" value="YVTN repeat-like/Quinoprotein amine dehydrogenase"/>
    <property type="match status" value="2"/>
</dbReference>
<dbReference type="InterPro" id="IPR017441">
    <property type="entry name" value="Protein_kinase_ATP_BS"/>
</dbReference>
<dbReference type="PROSITE" id="PS00107">
    <property type="entry name" value="PROTEIN_KINASE_ATP"/>
    <property type="match status" value="1"/>
</dbReference>
<evidence type="ECO:0000256" key="3">
    <source>
        <dbReference type="ARBA" id="ARBA00022777"/>
    </source>
</evidence>
<evidence type="ECO:0000256" key="1">
    <source>
        <dbReference type="ARBA" id="ARBA00022679"/>
    </source>
</evidence>
<dbReference type="SUPFAM" id="SSF50998">
    <property type="entry name" value="Quinoprotein alcohol dehydrogenase-like"/>
    <property type="match status" value="2"/>
</dbReference>
<evidence type="ECO:0000313" key="8">
    <source>
        <dbReference type="Proteomes" id="UP001212326"/>
    </source>
</evidence>
<dbReference type="InterPro" id="IPR011047">
    <property type="entry name" value="Quinoprotein_ADH-like_sf"/>
</dbReference>
<dbReference type="RefSeq" id="WP_270081324.1">
    <property type="nucleotide sequence ID" value="NZ_CP115300.1"/>
</dbReference>
<reference evidence="7 8" key="1">
    <citation type="submission" date="2022-12" db="EMBL/GenBank/DDBJ databases">
        <authorList>
            <person name="Mo P."/>
        </authorList>
    </citation>
    <scope>NUCLEOTIDE SEQUENCE [LARGE SCALE GENOMIC DNA]</scope>
    <source>
        <strain evidence="7 8">HUAS 2-6</strain>
    </source>
</reference>
<keyword evidence="8" id="KW-1185">Reference proteome</keyword>
<dbReference type="InterPro" id="IPR000719">
    <property type="entry name" value="Prot_kinase_dom"/>
</dbReference>
<feature type="domain" description="Protein kinase" evidence="6">
    <location>
        <begin position="15"/>
        <end position="264"/>
    </location>
</feature>
<dbReference type="InterPro" id="IPR011009">
    <property type="entry name" value="Kinase-like_dom_sf"/>
</dbReference>
<dbReference type="InterPro" id="IPR015943">
    <property type="entry name" value="WD40/YVTN_repeat-like_dom_sf"/>
</dbReference>
<dbReference type="EMBL" id="CP115300">
    <property type="protein sequence ID" value="WBO63466.1"/>
    <property type="molecule type" value="Genomic_DNA"/>
</dbReference>
<name>A0ABY7NYZ6_9ACTN</name>